<reference evidence="2" key="1">
    <citation type="submission" date="2022-03" db="EMBL/GenBank/DDBJ databases">
        <title>Genome Sequence of a New Salmonella enterica Strain (Salmonella Abeokuta) isolated from Poultry Feed in Nigeria.</title>
        <authorList>
            <person name="Fagbamila I."/>
            <person name="Barco L."/>
            <person name="Monorella C."/>
            <person name="Beld M.V.D."/>
            <person name="Mooijman K."/>
            <person name="Hernandez-Segura A."/>
            <person name="Orsini M."/>
            <person name="Ajayi O."/>
            <person name="Ngulukun S."/>
            <person name="Jambalang A.-R."/>
            <person name="Sati N."/>
            <person name="Emmennaa P."/>
            <person name="Ankeli P."/>
            <person name="Muhammad M."/>
        </authorList>
    </citation>
    <scope>NUCLEOTIDE SEQUENCE</scope>
    <source>
        <strain evidence="2">OG19FER4</strain>
    </source>
</reference>
<dbReference type="EMBL" id="CP093445">
    <property type="protein sequence ID" value="UNO32239.1"/>
    <property type="molecule type" value="Genomic_DNA"/>
</dbReference>
<feature type="signal peptide" evidence="1">
    <location>
        <begin position="1"/>
        <end position="24"/>
    </location>
</feature>
<organism evidence="2">
    <name type="scientific">Salmonella enterica subsp. enterica serovar Abeokuta</name>
    <dbReference type="NCBI Taxonomy" id="2926665"/>
    <lineage>
        <taxon>Bacteria</taxon>
        <taxon>Pseudomonadati</taxon>
        <taxon>Pseudomonadota</taxon>
        <taxon>Gammaproteobacteria</taxon>
        <taxon>Enterobacterales</taxon>
        <taxon>Enterobacteriaceae</taxon>
        <taxon>Salmonella</taxon>
    </lineage>
</organism>
<name>A0A8T9IDV8_SALET</name>
<accession>A0A8T9IDV8</accession>
<feature type="chain" id="PRO_5035921453" evidence="1">
    <location>
        <begin position="25"/>
        <end position="118"/>
    </location>
</feature>
<evidence type="ECO:0000313" key="2">
    <source>
        <dbReference type="EMBL" id="UNO32239.1"/>
    </source>
</evidence>
<dbReference type="RefSeq" id="WP_001805614.1">
    <property type="nucleotide sequence ID" value="NZ_CP093445.1"/>
</dbReference>
<keyword evidence="1" id="KW-0732">Signal</keyword>
<sequence length="118" mass="13245">MRHNKKIIYGFALMCILVTSNVHSEKLSPVAQQVKNIVEKQKLVREPQCVDYVYIPDSEPSIDVVDIVEKHGGSCSGDPQTAPRIFSVFVNKKTHKMESDIDMDDQVNGTRSVFPAVK</sequence>
<protein>
    <submittedName>
        <fullName evidence="2">Uncharacterized protein</fullName>
    </submittedName>
</protein>
<dbReference type="AlphaFoldDB" id="A0A8T9IDV8"/>
<proteinExistence type="predicted"/>
<evidence type="ECO:0000256" key="1">
    <source>
        <dbReference type="SAM" id="SignalP"/>
    </source>
</evidence>
<gene>
    <name evidence="2" type="ORF">MOV10_13930</name>
</gene>